<comment type="caution">
    <text evidence="1">The sequence shown here is derived from an EMBL/GenBank/DDBJ whole genome shotgun (WGS) entry which is preliminary data.</text>
</comment>
<dbReference type="RefSeq" id="WP_244358443.1">
    <property type="nucleotide sequence ID" value="NZ_JAJNNZ010000014.1"/>
</dbReference>
<keyword evidence="2" id="KW-1185">Reference proteome</keyword>
<protein>
    <submittedName>
        <fullName evidence="1">Uncharacterized protein</fullName>
    </submittedName>
</protein>
<gene>
    <name evidence="1" type="ORF">LNL84_15410</name>
</gene>
<accession>A0A9X2AWR1</accession>
<evidence type="ECO:0000313" key="1">
    <source>
        <dbReference type="EMBL" id="MCJ2378204.1"/>
    </source>
</evidence>
<dbReference type="AlphaFoldDB" id="A0A9X2AWR1"/>
<reference evidence="1" key="1">
    <citation type="submission" date="2021-11" db="EMBL/GenBank/DDBJ databases">
        <title>Vibrio ZSDE26 sp. nov. and Vibrio ZSDZ34 sp. nov., isolated from coastal seawater in Qingdao.</title>
        <authorList>
            <person name="Zhang P."/>
        </authorList>
    </citation>
    <scope>NUCLEOTIDE SEQUENCE</scope>
    <source>
        <strain evidence="1">ZSDZ34</strain>
    </source>
</reference>
<sequence>MARAASQMTLLQTAFEELGVKSVQFVSEHQEQFDQFCHCHSSLYERVLQAKPNINAHQHLLGVMTKAHLELFGSLTAHQDAIEEMRQAFINELGQEQANVLKLPASVEMQLATHLWLFVQGRLGMDFSLANDHGQQSAILLSRLLGTDSEALRCQFNQSFYVGYRHFDAKKTTTPLWKRWFEKWFN</sequence>
<dbReference type="Proteomes" id="UP001139488">
    <property type="component" value="Unassembled WGS sequence"/>
</dbReference>
<organism evidence="1 2">
    <name type="scientific">Vibrio gelatinilyticus</name>
    <dbReference type="NCBI Taxonomy" id="2893468"/>
    <lineage>
        <taxon>Bacteria</taxon>
        <taxon>Pseudomonadati</taxon>
        <taxon>Pseudomonadota</taxon>
        <taxon>Gammaproteobacteria</taxon>
        <taxon>Vibrionales</taxon>
        <taxon>Vibrionaceae</taxon>
        <taxon>Vibrio</taxon>
    </lineage>
</organism>
<dbReference type="EMBL" id="JAJNNZ010000014">
    <property type="protein sequence ID" value="MCJ2378204.1"/>
    <property type="molecule type" value="Genomic_DNA"/>
</dbReference>
<name>A0A9X2AWR1_9VIBR</name>
<evidence type="ECO:0000313" key="2">
    <source>
        <dbReference type="Proteomes" id="UP001139488"/>
    </source>
</evidence>
<proteinExistence type="predicted"/>